<evidence type="ECO:0000313" key="3">
    <source>
        <dbReference type="Proteomes" id="UP001139319"/>
    </source>
</evidence>
<evidence type="ECO:0000256" key="1">
    <source>
        <dbReference type="SAM" id="SignalP"/>
    </source>
</evidence>
<dbReference type="Proteomes" id="UP001139319">
    <property type="component" value="Unassembled WGS sequence"/>
</dbReference>
<dbReference type="AlphaFoldDB" id="A0A9X2I057"/>
<keyword evidence="1" id="KW-0732">Signal</keyword>
<protein>
    <submittedName>
        <fullName evidence="2">BamA/TamA family outer membrane protein</fullName>
    </submittedName>
</protein>
<keyword evidence="3" id="KW-1185">Reference proteome</keyword>
<reference evidence="2" key="2">
    <citation type="submission" date="2023-01" db="EMBL/GenBank/DDBJ databases">
        <title>Gilvimarinus xylanilyticus HB14 isolated from Caulerpa lentillifera aquaculture base in Hainan, China.</title>
        <authorList>
            <person name="Zhang Y.-J."/>
        </authorList>
    </citation>
    <scope>NUCLEOTIDE SEQUENCE</scope>
    <source>
        <strain evidence="2">HB14</strain>
    </source>
</reference>
<dbReference type="Gene3D" id="2.40.160.50">
    <property type="entry name" value="membrane protein fhac: a member of the omp85/tpsb transporter family"/>
    <property type="match status" value="1"/>
</dbReference>
<feature type="signal peptide" evidence="1">
    <location>
        <begin position="1"/>
        <end position="28"/>
    </location>
</feature>
<gene>
    <name evidence="2" type="ORF">M6D89_10500</name>
</gene>
<reference evidence="2" key="1">
    <citation type="submission" date="2022-05" db="EMBL/GenBank/DDBJ databases">
        <authorList>
            <person name="Sun H.-N."/>
        </authorList>
    </citation>
    <scope>NUCLEOTIDE SEQUENCE</scope>
    <source>
        <strain evidence="2">HB14</strain>
    </source>
</reference>
<dbReference type="RefSeq" id="WP_253968018.1">
    <property type="nucleotide sequence ID" value="NZ_JAMFTH010000002.1"/>
</dbReference>
<proteinExistence type="predicted"/>
<dbReference type="EMBL" id="JAMFTH010000002">
    <property type="protein sequence ID" value="MCP8899731.1"/>
    <property type="molecule type" value="Genomic_DNA"/>
</dbReference>
<evidence type="ECO:0000313" key="2">
    <source>
        <dbReference type="EMBL" id="MCP8899731.1"/>
    </source>
</evidence>
<name>A0A9X2I057_9GAMM</name>
<sequence length="362" mass="39273">MPYSPGTNLLRRLAMGAALSISTTLACAQATGDASPHEKKESPWLLVPKISSNPKIGTSVGGVGGYLFQLDKESTASMAALMANYSDTDSVTASGFFKGFWDGDSKRLIAGLAGGKIRNDYEDYLGTGQEVSTTDDMKFAFVRYLQEVHKNWFVGGQAVYTNYYIDGEGLLTDEIFSLLGLTGYTSGGVGLTAMYDSRDNQNSPLRGMNLNLSNIAYRENLGGDQDFDTYRLQFKHYLPVGAKSVFAYRAVGRWSDDAPTGAYSSVALRGYTRGQYLAPNSVMAEGELRWNLTGKWGLHLFGGVSCLYGDDKSCGDSENIYTSGGVGGEYMLKPSQRMVVSADYAVGEGDNQGFYLRFGQAF</sequence>
<feature type="chain" id="PRO_5040962405" evidence="1">
    <location>
        <begin position="29"/>
        <end position="362"/>
    </location>
</feature>
<organism evidence="2 3">
    <name type="scientific">Gilvimarinus xylanilyticus</name>
    <dbReference type="NCBI Taxonomy" id="2944139"/>
    <lineage>
        <taxon>Bacteria</taxon>
        <taxon>Pseudomonadati</taxon>
        <taxon>Pseudomonadota</taxon>
        <taxon>Gammaproteobacteria</taxon>
        <taxon>Cellvibrionales</taxon>
        <taxon>Cellvibrionaceae</taxon>
        <taxon>Gilvimarinus</taxon>
    </lineage>
</organism>
<comment type="caution">
    <text evidence="2">The sequence shown here is derived from an EMBL/GenBank/DDBJ whole genome shotgun (WGS) entry which is preliminary data.</text>
</comment>
<accession>A0A9X2I057</accession>